<gene>
    <name evidence="1" type="ORF">L2E82_05695</name>
</gene>
<evidence type="ECO:0000313" key="1">
    <source>
        <dbReference type="EMBL" id="KAI3791832.1"/>
    </source>
</evidence>
<organism evidence="1 2">
    <name type="scientific">Cichorium intybus</name>
    <name type="common">Chicory</name>
    <dbReference type="NCBI Taxonomy" id="13427"/>
    <lineage>
        <taxon>Eukaryota</taxon>
        <taxon>Viridiplantae</taxon>
        <taxon>Streptophyta</taxon>
        <taxon>Embryophyta</taxon>
        <taxon>Tracheophyta</taxon>
        <taxon>Spermatophyta</taxon>
        <taxon>Magnoliopsida</taxon>
        <taxon>eudicotyledons</taxon>
        <taxon>Gunneridae</taxon>
        <taxon>Pentapetalae</taxon>
        <taxon>asterids</taxon>
        <taxon>campanulids</taxon>
        <taxon>Asterales</taxon>
        <taxon>Asteraceae</taxon>
        <taxon>Cichorioideae</taxon>
        <taxon>Cichorieae</taxon>
        <taxon>Cichoriinae</taxon>
        <taxon>Cichorium</taxon>
    </lineage>
</organism>
<proteinExistence type="predicted"/>
<dbReference type="Proteomes" id="UP001055811">
    <property type="component" value="Linkage Group LG01"/>
</dbReference>
<keyword evidence="2" id="KW-1185">Reference proteome</keyword>
<reference evidence="1 2" key="2">
    <citation type="journal article" date="2022" name="Mol. Ecol. Resour.">
        <title>The genomes of chicory, endive, great burdock and yacon provide insights into Asteraceae paleo-polyploidization history and plant inulin production.</title>
        <authorList>
            <person name="Fan W."/>
            <person name="Wang S."/>
            <person name="Wang H."/>
            <person name="Wang A."/>
            <person name="Jiang F."/>
            <person name="Liu H."/>
            <person name="Zhao H."/>
            <person name="Xu D."/>
            <person name="Zhang Y."/>
        </authorList>
    </citation>
    <scope>NUCLEOTIDE SEQUENCE [LARGE SCALE GENOMIC DNA]</scope>
    <source>
        <strain evidence="2">cv. Punajuju</strain>
        <tissue evidence="1">Leaves</tissue>
    </source>
</reference>
<accession>A0ACB9HA56</accession>
<dbReference type="EMBL" id="CM042009">
    <property type="protein sequence ID" value="KAI3791832.1"/>
    <property type="molecule type" value="Genomic_DNA"/>
</dbReference>
<reference evidence="2" key="1">
    <citation type="journal article" date="2022" name="Mol. Ecol. Resour.">
        <title>The genomes of chicory, endive, great burdock and yacon provide insights into Asteraceae palaeo-polyploidization history and plant inulin production.</title>
        <authorList>
            <person name="Fan W."/>
            <person name="Wang S."/>
            <person name="Wang H."/>
            <person name="Wang A."/>
            <person name="Jiang F."/>
            <person name="Liu H."/>
            <person name="Zhao H."/>
            <person name="Xu D."/>
            <person name="Zhang Y."/>
        </authorList>
    </citation>
    <scope>NUCLEOTIDE SEQUENCE [LARGE SCALE GENOMIC DNA]</scope>
    <source>
        <strain evidence="2">cv. Punajuju</strain>
    </source>
</reference>
<comment type="caution">
    <text evidence="1">The sequence shown here is derived from an EMBL/GenBank/DDBJ whole genome shotgun (WGS) entry which is preliminary data.</text>
</comment>
<name>A0ACB9HA56_CICIN</name>
<sequence>MAGGGIAGVDFTGEDRLDFQPLHNSATTIVFAHHHHDTPSTSLPPPSTSSTLVSRDSFENIGYEHTQV</sequence>
<protein>
    <submittedName>
        <fullName evidence="1">Uncharacterized protein</fullName>
    </submittedName>
</protein>
<evidence type="ECO:0000313" key="2">
    <source>
        <dbReference type="Proteomes" id="UP001055811"/>
    </source>
</evidence>